<keyword evidence="2" id="KW-1134">Transmembrane beta strand</keyword>
<dbReference type="PANTHER" id="PTHR12815:SF47">
    <property type="entry name" value="TRANSLOCATION AND ASSEMBLY MODULE SUBUNIT TAMA"/>
    <property type="match status" value="1"/>
</dbReference>
<dbReference type="GO" id="GO:0019867">
    <property type="term" value="C:outer membrane"/>
    <property type="evidence" value="ECO:0007669"/>
    <property type="project" value="InterPro"/>
</dbReference>
<keyword evidence="7" id="KW-0998">Cell outer membrane</keyword>
<feature type="signal peptide" evidence="8">
    <location>
        <begin position="1"/>
        <end position="23"/>
    </location>
</feature>
<evidence type="ECO:0000313" key="11">
    <source>
        <dbReference type="EMBL" id="OUN05187.1"/>
    </source>
</evidence>
<evidence type="ECO:0000256" key="5">
    <source>
        <dbReference type="ARBA" id="ARBA00022737"/>
    </source>
</evidence>
<accession>A0A1Y3R3H1</accession>
<evidence type="ECO:0000256" key="4">
    <source>
        <dbReference type="ARBA" id="ARBA00022729"/>
    </source>
</evidence>
<reference evidence="12" key="1">
    <citation type="submission" date="2017-04" db="EMBL/GenBank/DDBJ databases">
        <title>Function of individual gut microbiota members based on whole genome sequencing of pure cultures obtained from chicken caecum.</title>
        <authorList>
            <person name="Medvecky M."/>
            <person name="Cejkova D."/>
            <person name="Polansky O."/>
            <person name="Karasova D."/>
            <person name="Kubasova T."/>
            <person name="Cizek A."/>
            <person name="Rychlik I."/>
        </authorList>
    </citation>
    <scope>NUCLEOTIDE SEQUENCE [LARGE SCALE GENOMIC DNA]</scope>
    <source>
        <strain evidence="12">An90</strain>
    </source>
</reference>
<comment type="subcellular location">
    <subcellularLocation>
        <location evidence="1">Membrane</location>
    </subcellularLocation>
</comment>
<dbReference type="Proteomes" id="UP001205035">
    <property type="component" value="Unassembled WGS sequence"/>
</dbReference>
<dbReference type="eggNOG" id="COG4775">
    <property type="taxonomic scope" value="Bacteria"/>
</dbReference>
<dbReference type="PROSITE" id="PS51779">
    <property type="entry name" value="POTRA"/>
    <property type="match status" value="1"/>
</dbReference>
<dbReference type="Gene3D" id="3.10.20.310">
    <property type="entry name" value="membrane protein fhac"/>
    <property type="match status" value="5"/>
</dbReference>
<evidence type="ECO:0000256" key="7">
    <source>
        <dbReference type="ARBA" id="ARBA00023237"/>
    </source>
</evidence>
<keyword evidence="5" id="KW-0677">Repeat</keyword>
<evidence type="ECO:0000256" key="3">
    <source>
        <dbReference type="ARBA" id="ARBA00022692"/>
    </source>
</evidence>
<dbReference type="RefSeq" id="WP_018696776.1">
    <property type="nucleotide sequence ID" value="NZ_AP025562.1"/>
</dbReference>
<keyword evidence="4 8" id="KW-0732">Signal</keyword>
<dbReference type="AlphaFoldDB" id="A0A1Y3R3H1"/>
<organism evidence="11 12">
    <name type="scientific">Alistipes onderdonkii</name>
    <dbReference type="NCBI Taxonomy" id="328813"/>
    <lineage>
        <taxon>Bacteria</taxon>
        <taxon>Pseudomonadati</taxon>
        <taxon>Bacteroidota</taxon>
        <taxon>Bacteroidia</taxon>
        <taxon>Bacteroidales</taxon>
        <taxon>Rikenellaceae</taxon>
        <taxon>Alistipes</taxon>
    </lineage>
</organism>
<dbReference type="PIRSF" id="PIRSF006076">
    <property type="entry name" value="OM_assembly_OMP85"/>
    <property type="match status" value="1"/>
</dbReference>
<feature type="domain" description="POTRA" evidence="9">
    <location>
        <begin position="390"/>
        <end position="460"/>
    </location>
</feature>
<evidence type="ECO:0000256" key="1">
    <source>
        <dbReference type="ARBA" id="ARBA00004370"/>
    </source>
</evidence>
<evidence type="ECO:0000256" key="2">
    <source>
        <dbReference type="ARBA" id="ARBA00022452"/>
    </source>
</evidence>
<dbReference type="InterPro" id="IPR000184">
    <property type="entry name" value="Bac_surfAg_D15"/>
</dbReference>
<evidence type="ECO:0000256" key="8">
    <source>
        <dbReference type="SAM" id="SignalP"/>
    </source>
</evidence>
<dbReference type="PANTHER" id="PTHR12815">
    <property type="entry name" value="SORTING AND ASSEMBLY MACHINERY SAMM50 PROTEIN FAMILY MEMBER"/>
    <property type="match status" value="1"/>
</dbReference>
<comment type="caution">
    <text evidence="11">The sequence shown here is derived from an EMBL/GenBank/DDBJ whole genome shotgun (WGS) entry which is preliminary data.</text>
</comment>
<sequence length="857" mass="97745">MNYFGKIFTAAVTFVLCCTNIFAQEQNPADTAASSKPAFPENAPMMRQDDPQKLYYIRDINIHGVQYLNSDILKSSAGLIAGDSIYLPSNFIANAISRLWSQRFFSDVKIGAQIEGDSLDLEVFLKERPRVNNWDFEGISKGKKKDLLEKLKLKRGSELSDYIIDKNKKLIKAYWSEKAFRNTEVDVRITNDTLRPQMVNVTFLIDRKNKVKIGKINFTGNEQFKDKRLRRTFKKTHQKSINIFRGAKLNENDYEEDKDLLIDFYNSRGYRNATIVRDSIYPINDKRLGIDLEVSEGNKYYIRNVSWVGNSVYETNDLQQMFGVSKGDTYDKKSMHKRLGIGKETDPEAMSVSSLYQNNGYLMSQIEPAETIIGPDSIDIEVKVFEGKQFQINEVGITGNQRVDDEVIRRELRTFPGELYDRSLLMQTIRTLGSMGHFNPETIMPDIKPVSDRLVNVNWPLEEQASDQFNIAGGWGSGTFVGSVGITLNNLSVKNFFKKGAWRPYPMGQNQRLSLSAQTNGTYYKAFALSFTDPWLGGKKPNSFTISAHFSEQNNAYYVWQKSTQYFRTYGVAAGLGKRLNWPDPYFTLYGEASYERFSLKNWNTFGMTNGAANLLSLKLVFARNSVDQPIYPRRGSEFSASVQFTPPYSLWDGKDYKKLEQLANSTNSTTADKANQERYRWVEFHKWQFKAQWFQALTKNSNLVLMLKAEMGYLGNYNKHKVSPFERFEVGGDGMSGYNIYGIDIISMRGYEDGALDPTSDYSVGYNKYTAELRYPVILKPSSQIYVLGFLEGGNAFESWKKFSPFKIKRSAGFGVRLYLPVVGMLGIDWGYGFDAPAGSTKKSGSQFHFVLGQQF</sequence>
<dbReference type="Pfam" id="PF07244">
    <property type="entry name" value="POTRA"/>
    <property type="match status" value="4"/>
</dbReference>
<dbReference type="InterPro" id="IPR010827">
    <property type="entry name" value="BamA/TamA_POTRA"/>
</dbReference>
<keyword evidence="3" id="KW-0812">Transmembrane</keyword>
<dbReference type="InterPro" id="IPR039910">
    <property type="entry name" value="D15-like"/>
</dbReference>
<gene>
    <name evidence="11" type="ORF">B5G41_02555</name>
    <name evidence="10" type="ORF">NE651_11970</name>
</gene>
<dbReference type="GO" id="GO:0071709">
    <property type="term" value="P:membrane assembly"/>
    <property type="evidence" value="ECO:0007669"/>
    <property type="project" value="InterPro"/>
</dbReference>
<dbReference type="EMBL" id="JANGBQ010000019">
    <property type="protein sequence ID" value="MCQ5083600.1"/>
    <property type="molecule type" value="Genomic_DNA"/>
</dbReference>
<dbReference type="EMBL" id="NFHB01000001">
    <property type="protein sequence ID" value="OUN05187.1"/>
    <property type="molecule type" value="Genomic_DNA"/>
</dbReference>
<dbReference type="InterPro" id="IPR023707">
    <property type="entry name" value="OM_assembly_BamA"/>
</dbReference>
<name>A0A1Y3R3H1_9BACT</name>
<dbReference type="Proteomes" id="UP000195772">
    <property type="component" value="Unassembled WGS sequence"/>
</dbReference>
<proteinExistence type="predicted"/>
<evidence type="ECO:0000313" key="12">
    <source>
        <dbReference type="Proteomes" id="UP000195772"/>
    </source>
</evidence>
<evidence type="ECO:0000256" key="6">
    <source>
        <dbReference type="ARBA" id="ARBA00023136"/>
    </source>
</evidence>
<evidence type="ECO:0000313" key="10">
    <source>
        <dbReference type="EMBL" id="MCQ5083600.1"/>
    </source>
</evidence>
<reference evidence="11" key="2">
    <citation type="journal article" date="2018" name="BMC Genomics">
        <title>Whole genome sequencing and function prediction of 133 gut anaerobes isolated from chicken caecum in pure cultures.</title>
        <authorList>
            <person name="Medvecky M."/>
            <person name="Cejkova D."/>
            <person name="Polansky O."/>
            <person name="Karasova D."/>
            <person name="Kubasova T."/>
            <person name="Cizek A."/>
            <person name="Rychlik I."/>
        </authorList>
    </citation>
    <scope>NUCLEOTIDE SEQUENCE</scope>
    <source>
        <strain evidence="11">An90</strain>
    </source>
</reference>
<dbReference type="InterPro" id="IPR034746">
    <property type="entry name" value="POTRA"/>
</dbReference>
<feature type="chain" id="PRO_5011002016" evidence="8">
    <location>
        <begin position="24"/>
        <end position="857"/>
    </location>
</feature>
<reference evidence="10" key="3">
    <citation type="submission" date="2022-06" db="EMBL/GenBank/DDBJ databases">
        <title>Isolation of gut microbiota from human fecal samples.</title>
        <authorList>
            <person name="Pamer E.G."/>
            <person name="Barat B."/>
            <person name="Waligurski E."/>
            <person name="Medina S."/>
            <person name="Paddock L."/>
            <person name="Mostad J."/>
        </authorList>
    </citation>
    <scope>NUCLEOTIDE SEQUENCE</scope>
    <source>
        <strain evidence="10">DFI.6.22</strain>
    </source>
</reference>
<dbReference type="Gene3D" id="2.40.160.50">
    <property type="entry name" value="membrane protein fhac: a member of the omp85/tpsb transporter family"/>
    <property type="match status" value="1"/>
</dbReference>
<protein>
    <submittedName>
        <fullName evidence="10">BamA/TamA family outer membrane protein</fullName>
    </submittedName>
    <submittedName>
        <fullName evidence="11">Outer membrane protein assembly factor BamA</fullName>
    </submittedName>
</protein>
<evidence type="ECO:0000259" key="9">
    <source>
        <dbReference type="PROSITE" id="PS51779"/>
    </source>
</evidence>
<keyword evidence="6" id="KW-0472">Membrane</keyword>
<dbReference type="OrthoDB" id="9802086at2"/>
<dbReference type="Pfam" id="PF01103">
    <property type="entry name" value="Omp85"/>
    <property type="match status" value="1"/>
</dbReference>